<keyword evidence="2" id="KW-1133">Transmembrane helix</keyword>
<keyword evidence="5" id="KW-1185">Reference proteome</keyword>
<keyword evidence="1" id="KW-0217">Developmental protein</keyword>
<feature type="transmembrane region" description="Helical" evidence="2">
    <location>
        <begin position="7"/>
        <end position="25"/>
    </location>
</feature>
<dbReference type="InterPro" id="IPR003587">
    <property type="entry name" value="Hint_dom_N"/>
</dbReference>
<dbReference type="InterPro" id="IPR052140">
    <property type="entry name" value="Dev_Signal_Hedgehog-like"/>
</dbReference>
<keyword evidence="2" id="KW-0472">Membrane</keyword>
<dbReference type="GO" id="GO:0016539">
    <property type="term" value="P:intein-mediated protein splicing"/>
    <property type="evidence" value="ECO:0007669"/>
    <property type="project" value="InterPro"/>
</dbReference>
<dbReference type="InterPro" id="IPR006141">
    <property type="entry name" value="Intein_N"/>
</dbReference>
<keyword evidence="2" id="KW-0812">Transmembrane</keyword>
<dbReference type="SUPFAM" id="SSF51294">
    <property type="entry name" value="Hedgehog/intein (Hint) domain"/>
    <property type="match status" value="1"/>
</dbReference>
<dbReference type="InterPro" id="IPR036844">
    <property type="entry name" value="Hint_dom_sf"/>
</dbReference>
<dbReference type="SMART" id="SM00306">
    <property type="entry name" value="HintN"/>
    <property type="match status" value="1"/>
</dbReference>
<evidence type="ECO:0000259" key="3">
    <source>
        <dbReference type="SMART" id="SM00305"/>
    </source>
</evidence>
<evidence type="ECO:0000313" key="5">
    <source>
        <dbReference type="Proteomes" id="UP000035681"/>
    </source>
</evidence>
<evidence type="ECO:0000256" key="1">
    <source>
        <dbReference type="ARBA" id="ARBA00022473"/>
    </source>
</evidence>
<dbReference type="InterPro" id="IPR001767">
    <property type="entry name" value="Hedgehog_Hint"/>
</dbReference>
<organism evidence="6">
    <name type="scientific">Strongyloides stercoralis</name>
    <name type="common">Threadworm</name>
    <dbReference type="NCBI Taxonomy" id="6248"/>
    <lineage>
        <taxon>Eukaryota</taxon>
        <taxon>Metazoa</taxon>
        <taxon>Ecdysozoa</taxon>
        <taxon>Nematoda</taxon>
        <taxon>Chromadorea</taxon>
        <taxon>Rhabditida</taxon>
        <taxon>Tylenchina</taxon>
        <taxon>Panagrolaimomorpha</taxon>
        <taxon>Strongyloidoidea</taxon>
        <taxon>Strongyloididae</taxon>
        <taxon>Strongyloides</taxon>
    </lineage>
</organism>
<dbReference type="Pfam" id="PF01079">
    <property type="entry name" value="Hint"/>
    <property type="match status" value="1"/>
</dbReference>
<dbReference type="WBParaSite" id="TCONS_00016913.p1">
    <property type="protein sequence ID" value="TCONS_00016913.p1"/>
    <property type="gene ID" value="XLOC_011573"/>
</dbReference>
<dbReference type="PROSITE" id="PS50817">
    <property type="entry name" value="INTEIN_N_TER"/>
    <property type="match status" value="1"/>
</dbReference>
<feature type="domain" description="Hint" evidence="3">
    <location>
        <begin position="461"/>
        <end position="505"/>
    </location>
</feature>
<dbReference type="PANTHER" id="PTHR46706">
    <property type="entry name" value="PROTEIN QUA-1-RELATED"/>
    <property type="match status" value="1"/>
</dbReference>
<dbReference type="Gene3D" id="2.170.16.10">
    <property type="entry name" value="Hedgehog/Intein (Hint) domain"/>
    <property type="match status" value="1"/>
</dbReference>
<evidence type="ECO:0000259" key="4">
    <source>
        <dbReference type="SMART" id="SM00306"/>
    </source>
</evidence>
<proteinExistence type="predicted"/>
<sequence length="571" mass="65400">MNFLQLFLYIFKLFIFLLTYNIVYIKCENENLSCGPKEVPYGISIDSNGTPKIFCQFSPCIFYNKSTTTKFINGFENDEYANCSNELIDNSCSGETEWTAGLFEINNSTHILLKTKCCDFHRMSTAVEYKSSILMNNDYYIGGKTNNFSEIPSYDLIKEVIKRVTEQNEFYYIVSIYRIQCLTNAPSFYKNDIETANSIQLSNNYIDNNIPQYKTHQLNNDHTQNYNYIKEHDYPYQEQKSFYKKPTQGGNINVKDHSLQVMREEESLDYMNNDDNTKLIPQMHSQIPFISPITPKTEVERPKAAGGIIYHPISASGCGNGCGSTYVQQPAYSCGTCGGVASVSDYNSIFSSLHCFSGDMNVITPTGIRKMKDVKIGDTILSMEESSVTFNKVIGFLHRKPNLTATFNQLITESKKELKLTDYHLIYKSQCDSKDSKIILAYAKDIKTGDCVYTLIDSYNNNKFLKEKVKEIKKVEEIGIYSPLTTSGDIIVNNFLASCHNNFAAQSLQQTFFKSWQSVANFVWWVKKLLYQNSDFMVNSHYSIEEEFDIPFGVKYIINVIDMIVPVKMFI</sequence>
<evidence type="ECO:0000313" key="7">
    <source>
        <dbReference type="WBParaSite" id="TCONS_00016913.p1"/>
    </source>
</evidence>
<accession>A0A0K0E1W9</accession>
<dbReference type="STRING" id="6248.A0A0K0E1W9"/>
<reference evidence="6" key="1">
    <citation type="submission" date="2015-08" db="UniProtKB">
        <authorList>
            <consortium name="WormBaseParasite"/>
        </authorList>
    </citation>
    <scope>IDENTIFICATION</scope>
</reference>
<dbReference type="AlphaFoldDB" id="A0A0K0E1W9"/>
<name>A0A0K0E1W9_STRER</name>
<dbReference type="InterPro" id="IPR003586">
    <property type="entry name" value="Hint_dom_C"/>
</dbReference>
<dbReference type="Proteomes" id="UP000035681">
    <property type="component" value="Unplaced"/>
</dbReference>
<dbReference type="SMART" id="SM00305">
    <property type="entry name" value="HintC"/>
    <property type="match status" value="1"/>
</dbReference>
<evidence type="ECO:0000313" key="6">
    <source>
        <dbReference type="WBParaSite" id="SSTP_0000348700.1"/>
    </source>
</evidence>
<dbReference type="GO" id="GO:0016540">
    <property type="term" value="P:protein autoprocessing"/>
    <property type="evidence" value="ECO:0007669"/>
    <property type="project" value="InterPro"/>
</dbReference>
<protein>
    <submittedName>
        <fullName evidence="7">Hint domain-containing protein</fullName>
    </submittedName>
    <submittedName>
        <fullName evidence="6">HintN domain-containing protein</fullName>
    </submittedName>
</protein>
<evidence type="ECO:0000256" key="2">
    <source>
        <dbReference type="SAM" id="Phobius"/>
    </source>
</evidence>
<feature type="domain" description="Hint" evidence="4">
    <location>
        <begin position="353"/>
        <end position="456"/>
    </location>
</feature>
<dbReference type="WBParaSite" id="SSTP_0000348700.1">
    <property type="protein sequence ID" value="SSTP_0000348700.1"/>
    <property type="gene ID" value="SSTP_0000348700"/>
</dbReference>
<dbReference type="CDD" id="cd00081">
    <property type="entry name" value="Hint"/>
    <property type="match status" value="1"/>
</dbReference>
<dbReference type="PANTHER" id="PTHR46706:SF12">
    <property type="entry name" value="PROTEIN QUA-1-RELATED"/>
    <property type="match status" value="1"/>
</dbReference>